<feature type="region of interest" description="Disordered" evidence="12">
    <location>
        <begin position="517"/>
        <end position="554"/>
    </location>
</feature>
<protein>
    <recommendedName>
        <fullName evidence="11">Beta-xylanase</fullName>
        <ecNumber evidence="11">3.2.1.8</ecNumber>
    </recommendedName>
</protein>
<dbReference type="InterPro" id="IPR002883">
    <property type="entry name" value="CBM10/Dockerin_dom"/>
</dbReference>
<evidence type="ECO:0000256" key="4">
    <source>
        <dbReference type="ARBA" id="ARBA00022729"/>
    </source>
</evidence>
<keyword evidence="7 11" id="KW-0119">Carbohydrate metabolism</keyword>
<evidence type="ECO:0000313" key="16">
    <source>
        <dbReference type="EMBL" id="ORX43068.1"/>
    </source>
</evidence>
<evidence type="ECO:0000256" key="13">
    <source>
        <dbReference type="SAM" id="SignalP"/>
    </source>
</evidence>
<comment type="catalytic activity">
    <reaction evidence="1 11">
        <text>Endohydrolysis of (1-&gt;4)-beta-D-xylosidic linkages in xylans.</text>
        <dbReference type="EC" id="3.2.1.8"/>
    </reaction>
</comment>
<dbReference type="InterPro" id="IPR031158">
    <property type="entry name" value="GH10_AS"/>
</dbReference>
<dbReference type="PROSITE" id="PS00591">
    <property type="entry name" value="GH10_1"/>
    <property type="match status" value="1"/>
</dbReference>
<proteinExistence type="inferred from homology"/>
<keyword evidence="9 11" id="KW-0624">Polysaccharide degradation</keyword>
<evidence type="ECO:0000256" key="12">
    <source>
        <dbReference type="SAM" id="MobiDB-lite"/>
    </source>
</evidence>
<keyword evidence="3" id="KW-0858">Xylan degradation</keyword>
<dbReference type="Pfam" id="PF00331">
    <property type="entry name" value="Glyco_hydro_10"/>
    <property type="match status" value="1"/>
</dbReference>
<dbReference type="OrthoDB" id="2146744at2759"/>
<feature type="chain" id="PRO_5013095927" description="Beta-xylanase" evidence="13">
    <location>
        <begin position="20"/>
        <end position="798"/>
    </location>
</feature>
<dbReference type="SMART" id="SM00633">
    <property type="entry name" value="Glyco_10"/>
    <property type="match status" value="1"/>
</dbReference>
<dbReference type="PROSITE" id="PS51760">
    <property type="entry name" value="GH10_2"/>
    <property type="match status" value="1"/>
</dbReference>
<feature type="signal peptide" evidence="13">
    <location>
        <begin position="1"/>
        <end position="19"/>
    </location>
</feature>
<evidence type="ECO:0000256" key="6">
    <source>
        <dbReference type="ARBA" id="ARBA00022801"/>
    </source>
</evidence>
<dbReference type="SUPFAM" id="SSF51445">
    <property type="entry name" value="(Trans)glycosidases"/>
    <property type="match status" value="1"/>
</dbReference>
<keyword evidence="17" id="KW-1185">Reference proteome</keyword>
<dbReference type="AlphaFoldDB" id="A0A1Y1UYZ8"/>
<gene>
    <name evidence="16" type="ORF">BCR32DRAFT_331024</name>
</gene>
<accession>A0A1Y1UYZ8</accession>
<dbReference type="InterPro" id="IPR001000">
    <property type="entry name" value="GH10_dom"/>
</dbReference>
<dbReference type="GO" id="GO:0045493">
    <property type="term" value="P:xylan catabolic process"/>
    <property type="evidence" value="ECO:0007669"/>
    <property type="project" value="UniProtKB-KW"/>
</dbReference>
<comment type="caution">
    <text evidence="16">The sequence shown here is derived from an EMBL/GenBank/DDBJ whole genome shotgun (WGS) entry which is preliminary data.</text>
</comment>
<evidence type="ECO:0000256" key="2">
    <source>
        <dbReference type="ARBA" id="ARBA00007495"/>
    </source>
</evidence>
<keyword evidence="4 13" id="KW-0732">Signal</keyword>
<feature type="domain" description="CBM10" evidence="15">
    <location>
        <begin position="762"/>
        <end position="797"/>
    </location>
</feature>
<evidence type="ECO:0000259" key="15">
    <source>
        <dbReference type="PROSITE" id="PS51763"/>
    </source>
</evidence>
<dbReference type="Gene3D" id="2.60.120.430">
    <property type="entry name" value="Galactose-binding lectin"/>
    <property type="match status" value="2"/>
</dbReference>
<feature type="active site" description="Nucleophile" evidence="10">
    <location>
        <position position="244"/>
    </location>
</feature>
<dbReference type="Gene3D" id="3.90.1220.10">
    <property type="entry name" value="Cellulose docking domain, dockering"/>
    <property type="match status" value="3"/>
</dbReference>
<dbReference type="PANTHER" id="PTHR31490:SF88">
    <property type="entry name" value="BETA-XYLANASE"/>
    <property type="match status" value="1"/>
</dbReference>
<reference evidence="16 17" key="2">
    <citation type="submission" date="2016-08" db="EMBL/GenBank/DDBJ databases">
        <title>Pervasive Adenine N6-methylation of Active Genes in Fungi.</title>
        <authorList>
            <consortium name="DOE Joint Genome Institute"/>
            <person name="Mondo S.J."/>
            <person name="Dannebaum R.O."/>
            <person name="Kuo R.C."/>
            <person name="Labutti K."/>
            <person name="Haridas S."/>
            <person name="Kuo A."/>
            <person name="Salamov A."/>
            <person name="Ahrendt S.R."/>
            <person name="Lipzen A."/>
            <person name="Sullivan W."/>
            <person name="Andreopoulos W.B."/>
            <person name="Clum A."/>
            <person name="Lindquist E."/>
            <person name="Daum C."/>
            <person name="Ramamoorthy G.K."/>
            <person name="Gryganskyi A."/>
            <person name="Culley D."/>
            <person name="Magnuson J.K."/>
            <person name="James T.Y."/>
            <person name="O'Malley M.A."/>
            <person name="Stajich J.E."/>
            <person name="Spatafora J.W."/>
            <person name="Visel A."/>
            <person name="Grigoriev I.V."/>
        </authorList>
    </citation>
    <scope>NUCLEOTIDE SEQUENCE [LARGE SCALE GENOMIC DNA]</scope>
    <source>
        <strain evidence="16 17">S4</strain>
    </source>
</reference>
<evidence type="ECO:0000256" key="9">
    <source>
        <dbReference type="ARBA" id="ARBA00023326"/>
    </source>
</evidence>
<keyword evidence="5" id="KW-0677">Repeat</keyword>
<organism evidence="16 17">
    <name type="scientific">Anaeromyces robustus</name>
    <dbReference type="NCBI Taxonomy" id="1754192"/>
    <lineage>
        <taxon>Eukaryota</taxon>
        <taxon>Fungi</taxon>
        <taxon>Fungi incertae sedis</taxon>
        <taxon>Chytridiomycota</taxon>
        <taxon>Chytridiomycota incertae sedis</taxon>
        <taxon>Neocallimastigomycetes</taxon>
        <taxon>Neocallimastigales</taxon>
        <taxon>Neocallimastigaceae</taxon>
        <taxon>Anaeromyces</taxon>
    </lineage>
</organism>
<feature type="compositionally biased region" description="Acidic residues" evidence="12">
    <location>
        <begin position="517"/>
        <end position="532"/>
    </location>
</feature>
<evidence type="ECO:0000256" key="11">
    <source>
        <dbReference type="RuleBase" id="RU361174"/>
    </source>
</evidence>
<dbReference type="PROSITE" id="PS51763">
    <property type="entry name" value="CBM10"/>
    <property type="match status" value="2"/>
</dbReference>
<dbReference type="EC" id="3.2.1.8" evidence="11"/>
<evidence type="ECO:0000256" key="7">
    <source>
        <dbReference type="ARBA" id="ARBA00023277"/>
    </source>
</evidence>
<sequence length="798" mass="90957">MRSYLKKISILALAAAANAKNIKRDPYWIKMADVIQQVRPDFYFGVATTKSFFANPKYKDIMSTYNLQVGGTETFNTKPCDDSIAFAKKLGAKFRGHNLFWPAYSPSWFKTYSSDIEEVKEYYLDYVAKVLDHYKDEEDIIYWINEFKGWDTYTEDIFKVAREHTNKNVKLFYNDYNAENNNGNYNGKTGAVFNYIKSMREKDVPIDGVGLQMHISCNYYPNYDQLYELISQYEEIGVEVHITEIDVSMKSCSTLEDQKKLYMDVFKACFDHSNCKVFTVWGAYDSESWVGAENINMVLYLHTDNEFNAGKLHLEVKIDQAWPINVIVHTTNDESVTLQTIEDLEPDTLKSFDFDVPAVKGDNYNRISVQDAWGKALTITITNFYFVPSAEASQGGETGNTDGQRYDIIKEGDYMINGKWQNWSWVTVTLFGKGTLYFKAMVNDTRAQLQVLFHTTGDEYVNVGSFSKFSDSELVQYSVNIKEPTGDKYDRITIQDVANNGLTLYLNDVYFIAASEEEEEPTATQPIEEEPTATDPATEPIEDEPVPIDEPSDEPIAEGIRYDIFKKGDKNIDSKWQNWSWGVADAKVDKNGYFVNYITAESWGGVSFKRSDSTLFGKGTFYFKAMTNDTNAVYQVIFHSGSGDDEETLNLGSVKNLSDKKMTLYSLEGTTLYLGDVFFIAAEEKEEPIDENCWASALGFKCCKTTSTVIFEDQDGSWGIEDDFWCGYPCCEDSNVVYAVDENGIWGYENKHWCGITKANKECEFNALGYSCCPDAAVVFEDDHKWGYVNNKWCGVSF</sequence>
<feature type="domain" description="CBM10" evidence="15">
    <location>
        <begin position="716"/>
        <end position="757"/>
    </location>
</feature>
<dbReference type="InterPro" id="IPR017853">
    <property type="entry name" value="GH"/>
</dbReference>
<feature type="domain" description="GH10" evidence="14">
    <location>
        <begin position="28"/>
        <end position="316"/>
    </location>
</feature>
<evidence type="ECO:0000313" key="17">
    <source>
        <dbReference type="Proteomes" id="UP000193944"/>
    </source>
</evidence>
<dbReference type="GO" id="GO:0031176">
    <property type="term" value="F:endo-1,4-beta-xylanase activity"/>
    <property type="evidence" value="ECO:0007669"/>
    <property type="project" value="UniProtKB-EC"/>
</dbReference>
<dbReference type="InterPro" id="IPR044846">
    <property type="entry name" value="GH10"/>
</dbReference>
<reference evidence="16 17" key="1">
    <citation type="submission" date="2016-08" db="EMBL/GenBank/DDBJ databases">
        <title>A Parts List for Fungal Cellulosomes Revealed by Comparative Genomics.</title>
        <authorList>
            <consortium name="DOE Joint Genome Institute"/>
            <person name="Haitjema C.H."/>
            <person name="Gilmore S.P."/>
            <person name="Henske J.K."/>
            <person name="Solomon K.V."/>
            <person name="De Groot R."/>
            <person name="Kuo A."/>
            <person name="Mondo S.J."/>
            <person name="Salamov A.A."/>
            <person name="Labutti K."/>
            <person name="Zhao Z."/>
            <person name="Chiniquy J."/>
            <person name="Barry K."/>
            <person name="Brewer H.M."/>
            <person name="Purvine S.O."/>
            <person name="Wright A.T."/>
            <person name="Boxma B."/>
            <person name="Van Alen T."/>
            <person name="Hackstein J.H."/>
            <person name="Baker S.E."/>
            <person name="Grigoriev I.V."/>
            <person name="O'Malley M.A."/>
        </authorList>
    </citation>
    <scope>NUCLEOTIDE SEQUENCE [LARGE SCALE GENOMIC DNA]</scope>
    <source>
        <strain evidence="16 17">S4</strain>
    </source>
</reference>
<dbReference type="EMBL" id="MCFG01000807">
    <property type="protein sequence ID" value="ORX43068.1"/>
    <property type="molecule type" value="Genomic_DNA"/>
</dbReference>
<dbReference type="SUPFAM" id="SSF64571">
    <property type="entry name" value="Cellulose docking domain, dockering"/>
    <property type="match status" value="3"/>
</dbReference>
<dbReference type="Gene3D" id="3.20.20.80">
    <property type="entry name" value="Glycosidases"/>
    <property type="match status" value="1"/>
</dbReference>
<dbReference type="Pfam" id="PF02013">
    <property type="entry name" value="CBM_10"/>
    <property type="match status" value="2"/>
</dbReference>
<keyword evidence="6 11" id="KW-0378">Hydrolase</keyword>
<dbReference type="PRINTS" id="PR00134">
    <property type="entry name" value="GLHYDRLASE10"/>
</dbReference>
<evidence type="ECO:0000256" key="8">
    <source>
        <dbReference type="ARBA" id="ARBA00023295"/>
    </source>
</evidence>
<keyword evidence="8 11" id="KW-0326">Glycosidase</keyword>
<dbReference type="STRING" id="1754192.A0A1Y1UYZ8"/>
<comment type="similarity">
    <text evidence="2 11">Belongs to the glycosyl hydrolase 10 (cellulase F) family.</text>
</comment>
<feature type="compositionally biased region" description="Acidic residues" evidence="12">
    <location>
        <begin position="540"/>
        <end position="554"/>
    </location>
</feature>
<evidence type="ECO:0000256" key="1">
    <source>
        <dbReference type="ARBA" id="ARBA00000681"/>
    </source>
</evidence>
<evidence type="ECO:0000259" key="14">
    <source>
        <dbReference type="PROSITE" id="PS51760"/>
    </source>
</evidence>
<evidence type="ECO:0000256" key="10">
    <source>
        <dbReference type="PROSITE-ProRule" id="PRU10061"/>
    </source>
</evidence>
<name>A0A1Y1UYZ8_9FUNG</name>
<dbReference type="InterPro" id="IPR009034">
    <property type="entry name" value="Dockerin_dom_fun_sf"/>
</dbReference>
<dbReference type="PANTHER" id="PTHR31490">
    <property type="entry name" value="GLYCOSYL HYDROLASE"/>
    <property type="match status" value="1"/>
</dbReference>
<dbReference type="Proteomes" id="UP000193944">
    <property type="component" value="Unassembled WGS sequence"/>
</dbReference>
<evidence type="ECO:0000256" key="5">
    <source>
        <dbReference type="ARBA" id="ARBA00022737"/>
    </source>
</evidence>
<evidence type="ECO:0000256" key="3">
    <source>
        <dbReference type="ARBA" id="ARBA00022651"/>
    </source>
</evidence>